<comment type="caution">
    <text evidence="1">The sequence shown here is derived from an EMBL/GenBank/DDBJ whole genome shotgun (WGS) entry which is preliminary data.</text>
</comment>
<evidence type="ECO:0000313" key="2">
    <source>
        <dbReference type="Proteomes" id="UP001589776"/>
    </source>
</evidence>
<organism evidence="1 2">
    <name type="scientific">Paenibacillus chartarius</name>
    <dbReference type="NCBI Taxonomy" id="747481"/>
    <lineage>
        <taxon>Bacteria</taxon>
        <taxon>Bacillati</taxon>
        <taxon>Bacillota</taxon>
        <taxon>Bacilli</taxon>
        <taxon>Bacillales</taxon>
        <taxon>Paenibacillaceae</taxon>
        <taxon>Paenibacillus</taxon>
    </lineage>
</organism>
<proteinExistence type="predicted"/>
<accession>A0ABV6DIN9</accession>
<evidence type="ECO:0000313" key="1">
    <source>
        <dbReference type="EMBL" id="MFC0212499.1"/>
    </source>
</evidence>
<gene>
    <name evidence="1" type="ORF">ACFFK0_08495</name>
</gene>
<dbReference type="EMBL" id="JBHLWN010000031">
    <property type="protein sequence ID" value="MFC0212499.1"/>
    <property type="molecule type" value="Genomic_DNA"/>
</dbReference>
<sequence length="73" mass="8208">MDGLLKNHEVFDEVHGLLKYVKTSKQPATWRGTVITPVETNVIRIQHGSQTIEHSKTALLTAAMLSRFHAIEL</sequence>
<reference evidence="1 2" key="1">
    <citation type="submission" date="2024-09" db="EMBL/GenBank/DDBJ databases">
        <authorList>
            <person name="Sun Q."/>
            <person name="Mori K."/>
        </authorList>
    </citation>
    <scope>NUCLEOTIDE SEQUENCE [LARGE SCALE GENOMIC DNA]</scope>
    <source>
        <strain evidence="1 2">CCM 7759</strain>
    </source>
</reference>
<name>A0ABV6DIN9_9BACL</name>
<protein>
    <submittedName>
        <fullName evidence="1">Uncharacterized protein</fullName>
    </submittedName>
</protein>
<dbReference type="Proteomes" id="UP001589776">
    <property type="component" value="Unassembled WGS sequence"/>
</dbReference>
<keyword evidence="2" id="KW-1185">Reference proteome</keyword>
<dbReference type="RefSeq" id="WP_377469679.1">
    <property type="nucleotide sequence ID" value="NZ_JBHLWN010000031.1"/>
</dbReference>